<name>A0A837CFZ3_9BRAD</name>
<dbReference type="GO" id="GO:0008803">
    <property type="term" value="F:bis(5'-nucleosyl)-tetraphosphatase (symmetrical) activity"/>
    <property type="evidence" value="ECO:0007669"/>
    <property type="project" value="TreeGrafter"/>
</dbReference>
<dbReference type="GO" id="GO:0110154">
    <property type="term" value="P:RNA decapping"/>
    <property type="evidence" value="ECO:0007669"/>
    <property type="project" value="TreeGrafter"/>
</dbReference>
<feature type="domain" description="Calcineurin-like phosphoesterase" evidence="1">
    <location>
        <begin position="14"/>
        <end position="188"/>
    </location>
</feature>
<dbReference type="GO" id="GO:0005737">
    <property type="term" value="C:cytoplasm"/>
    <property type="evidence" value="ECO:0007669"/>
    <property type="project" value="TreeGrafter"/>
</dbReference>
<comment type="caution">
    <text evidence="2">The sequence shown here is derived from an EMBL/GenBank/DDBJ whole genome shotgun (WGS) entry which is preliminary data.</text>
</comment>
<dbReference type="PANTHER" id="PTHR42850:SF4">
    <property type="entry name" value="ZINC-DEPENDENT ENDOPOLYPHOSPHATASE"/>
    <property type="match status" value="1"/>
</dbReference>
<dbReference type="InterPro" id="IPR050126">
    <property type="entry name" value="Ap4A_hydrolase"/>
</dbReference>
<evidence type="ECO:0000313" key="2">
    <source>
        <dbReference type="EMBL" id="KGJ68169.1"/>
    </source>
</evidence>
<dbReference type="PANTHER" id="PTHR42850">
    <property type="entry name" value="METALLOPHOSPHOESTERASE"/>
    <property type="match status" value="1"/>
</dbReference>
<protein>
    <submittedName>
        <fullName evidence="2">Putative metallophosphoesterase</fullName>
    </submittedName>
</protein>
<dbReference type="InterPro" id="IPR004843">
    <property type="entry name" value="Calcineurin-like_PHP"/>
</dbReference>
<accession>A0A837CFZ3</accession>
<organism evidence="2 3">
    <name type="scientific">Bradyrhizobium diazoefficiens SEMIA 5080</name>
    <dbReference type="NCBI Taxonomy" id="754504"/>
    <lineage>
        <taxon>Bacteria</taxon>
        <taxon>Pseudomonadati</taxon>
        <taxon>Pseudomonadota</taxon>
        <taxon>Alphaproteobacteria</taxon>
        <taxon>Hyphomicrobiales</taxon>
        <taxon>Nitrobacteraceae</taxon>
        <taxon>Bradyrhizobium</taxon>
    </lineage>
</organism>
<dbReference type="SUPFAM" id="SSF56300">
    <property type="entry name" value="Metallo-dependent phosphatases"/>
    <property type="match status" value="1"/>
</dbReference>
<dbReference type="PRINTS" id="PR00114">
    <property type="entry name" value="STPHPHTASE"/>
</dbReference>
<proteinExistence type="predicted"/>
<dbReference type="InterPro" id="IPR006186">
    <property type="entry name" value="Ser/Thr-sp_prot-phosphatase"/>
</dbReference>
<gene>
    <name evidence="2" type="ORF">BJA5080_00933</name>
</gene>
<evidence type="ECO:0000259" key="1">
    <source>
        <dbReference type="Pfam" id="PF00149"/>
    </source>
</evidence>
<reference evidence="2 3" key="1">
    <citation type="journal article" date="2014" name="BMC Genomics">
        <title>Comparative genomics of Bradyrhizobium japonicum CPAC 15 and Bradyrhizobium diazoefficiens CPAC 7: elite model strains for understanding symbiotic performance with soybean.</title>
        <authorList>
            <person name="Siqueira A.F."/>
            <person name="Ormeno-Orrillo E."/>
            <person name="Souza R.C."/>
            <person name="Rodrigues E.P."/>
            <person name="Almeida L.G."/>
            <person name="Barcellos F.G."/>
            <person name="Batista J.S."/>
            <person name="Nakatami A.S."/>
            <person name="Martinez-Romero E."/>
            <person name="Vasconcelos A.T."/>
            <person name="Hungria M."/>
        </authorList>
    </citation>
    <scope>NUCLEOTIDE SEQUENCE [LARGE SCALE GENOMIC DNA]</scope>
    <source>
        <strain evidence="2 3">SEMIA 5080</strain>
    </source>
</reference>
<dbReference type="Proteomes" id="UP000024900">
    <property type="component" value="Unassembled WGS sequence"/>
</dbReference>
<dbReference type="GO" id="GO:0016791">
    <property type="term" value="F:phosphatase activity"/>
    <property type="evidence" value="ECO:0007669"/>
    <property type="project" value="TreeGrafter"/>
</dbReference>
<sequence length="250" mass="27848">MQWTVNMNERMTFAIGDIHGCFEELKSLLDACRSSAGDVTHDFLFLGDYVDRGPASDQVIAYLMREQASAPSRFRCLMGNHDHMLCRAADRSRSDAELIQWWANGGEQTLDAYGMDDPTDLPAEHLAWMRALPLQVRDEHRLFVHAGVRPGVALEAQSKDDMLWIREPFLSSRLWHGALVVHGHTPTATRAPDVQANRVNVDTGACFGGPLTAAAFGPVLSEPLFFLNSDGLKFQLKPESATRRNPKSFP</sequence>
<dbReference type="InterPro" id="IPR029052">
    <property type="entry name" value="Metallo-depent_PP-like"/>
</dbReference>
<dbReference type="AlphaFoldDB" id="A0A837CFZ3"/>
<evidence type="ECO:0000313" key="3">
    <source>
        <dbReference type="Proteomes" id="UP000024900"/>
    </source>
</evidence>
<dbReference type="Pfam" id="PF00149">
    <property type="entry name" value="Metallophos"/>
    <property type="match status" value="1"/>
</dbReference>
<dbReference type="CDD" id="cd00144">
    <property type="entry name" value="MPP_PPP_family"/>
    <property type="match status" value="1"/>
</dbReference>
<dbReference type="Gene3D" id="3.60.21.10">
    <property type="match status" value="1"/>
</dbReference>
<dbReference type="EMBL" id="ADOU02000004">
    <property type="protein sequence ID" value="KGJ68169.1"/>
    <property type="molecule type" value="Genomic_DNA"/>
</dbReference>